<dbReference type="InterPro" id="IPR012340">
    <property type="entry name" value="NA-bd_OB-fold"/>
</dbReference>
<feature type="region of interest" description="Disordered" evidence="1">
    <location>
        <begin position="161"/>
        <end position="196"/>
    </location>
</feature>
<organism evidence="3 4">
    <name type="scientific">Eruca vesicaria subsp. sativa</name>
    <name type="common">Garden rocket</name>
    <name type="synonym">Eruca sativa</name>
    <dbReference type="NCBI Taxonomy" id="29727"/>
    <lineage>
        <taxon>Eukaryota</taxon>
        <taxon>Viridiplantae</taxon>
        <taxon>Streptophyta</taxon>
        <taxon>Embryophyta</taxon>
        <taxon>Tracheophyta</taxon>
        <taxon>Spermatophyta</taxon>
        <taxon>Magnoliopsida</taxon>
        <taxon>eudicotyledons</taxon>
        <taxon>Gunneridae</taxon>
        <taxon>Pentapetalae</taxon>
        <taxon>rosids</taxon>
        <taxon>malvids</taxon>
        <taxon>Brassicales</taxon>
        <taxon>Brassicaceae</taxon>
        <taxon>Brassiceae</taxon>
        <taxon>Eruca</taxon>
    </lineage>
</organism>
<name>A0ABC8JQY8_ERUVS</name>
<evidence type="ECO:0000313" key="3">
    <source>
        <dbReference type="EMBL" id="CAH8332032.1"/>
    </source>
</evidence>
<dbReference type="Pfam" id="PF08646">
    <property type="entry name" value="Rep_fac-A_C"/>
    <property type="match status" value="1"/>
</dbReference>
<dbReference type="Proteomes" id="UP001642260">
    <property type="component" value="Unassembled WGS sequence"/>
</dbReference>
<feature type="compositionally biased region" description="Basic and acidic residues" evidence="1">
    <location>
        <begin position="174"/>
        <end position="196"/>
    </location>
</feature>
<accession>A0ABC8JQY8</accession>
<gene>
    <name evidence="3" type="ORF">ERUC_LOCUS12514</name>
</gene>
<feature type="domain" description="Replication factor A C-terminal" evidence="2">
    <location>
        <begin position="4"/>
        <end position="94"/>
    </location>
</feature>
<keyword evidence="4" id="KW-1185">Reference proteome</keyword>
<evidence type="ECO:0000256" key="1">
    <source>
        <dbReference type="SAM" id="MobiDB-lite"/>
    </source>
</evidence>
<proteinExistence type="predicted"/>
<sequence>MVAWFECSATIDDVVQSSPWYYISCGECHTKATKGPTSLICNNPKCEKGVVEGTPQYITKISVYDKSDQEFFVILGDAGHQLTGKHASELVARYFEANESIGADQSVPVPQALLDTIGQTRKFIVKVSKHNFTGSIQSITVTKVLPPEAPHPIALLEEDAVEEYNPSEDVGEPDDARNRKASETLEPKETKRAESG</sequence>
<dbReference type="InterPro" id="IPR013955">
    <property type="entry name" value="Rep_factor-A_C"/>
</dbReference>
<dbReference type="SUPFAM" id="SSF50249">
    <property type="entry name" value="Nucleic acid-binding proteins"/>
    <property type="match status" value="1"/>
</dbReference>
<protein>
    <recommendedName>
        <fullName evidence="2">Replication factor A C-terminal domain-containing protein</fullName>
    </recommendedName>
</protein>
<dbReference type="PANTHER" id="PTHR23273">
    <property type="entry name" value="REPLICATION FACTOR A 1, RFA1"/>
    <property type="match status" value="1"/>
</dbReference>
<reference evidence="3 4" key="1">
    <citation type="submission" date="2022-03" db="EMBL/GenBank/DDBJ databases">
        <authorList>
            <person name="Macdonald S."/>
            <person name="Ahmed S."/>
            <person name="Newling K."/>
        </authorList>
    </citation>
    <scope>NUCLEOTIDE SEQUENCE [LARGE SCALE GENOMIC DNA]</scope>
</reference>
<evidence type="ECO:0000259" key="2">
    <source>
        <dbReference type="Pfam" id="PF08646"/>
    </source>
</evidence>
<feature type="compositionally biased region" description="Acidic residues" evidence="1">
    <location>
        <begin position="161"/>
        <end position="173"/>
    </location>
</feature>
<dbReference type="AlphaFoldDB" id="A0ABC8JQY8"/>
<dbReference type="EMBL" id="CAKOAT010118487">
    <property type="protein sequence ID" value="CAH8332032.1"/>
    <property type="molecule type" value="Genomic_DNA"/>
</dbReference>
<comment type="caution">
    <text evidence="3">The sequence shown here is derived from an EMBL/GenBank/DDBJ whole genome shotgun (WGS) entry which is preliminary data.</text>
</comment>
<dbReference type="PANTHER" id="PTHR23273:SF114">
    <property type="entry name" value="REPLICATION FACTOR A C-TERMINAL DOMAIN-CONTAINING PROTEIN"/>
    <property type="match status" value="1"/>
</dbReference>
<evidence type="ECO:0000313" key="4">
    <source>
        <dbReference type="Proteomes" id="UP001642260"/>
    </source>
</evidence>
<dbReference type="Gene3D" id="2.40.50.140">
    <property type="entry name" value="Nucleic acid-binding proteins"/>
    <property type="match status" value="1"/>
</dbReference>